<reference evidence="1 2" key="1">
    <citation type="submission" date="2021-12" db="EMBL/GenBank/DDBJ databases">
        <title>Discovery of the Pendulisporaceae a myxobacterial family with distinct sporulation behavior and unique specialized metabolism.</title>
        <authorList>
            <person name="Garcia R."/>
            <person name="Popoff A."/>
            <person name="Bader C.D."/>
            <person name="Loehr J."/>
            <person name="Walesch S."/>
            <person name="Walt C."/>
            <person name="Boldt J."/>
            <person name="Bunk B."/>
            <person name="Haeckl F.J.F.P.J."/>
            <person name="Gunesch A.P."/>
            <person name="Birkelbach J."/>
            <person name="Nuebel U."/>
            <person name="Pietschmann T."/>
            <person name="Bach T."/>
            <person name="Mueller R."/>
        </authorList>
    </citation>
    <scope>NUCLEOTIDE SEQUENCE [LARGE SCALE GENOMIC DNA]</scope>
    <source>
        <strain evidence="1 2">MSr12523</strain>
    </source>
</reference>
<name>A0ABZ2KDQ5_9BACT</name>
<accession>A0ABZ2KDQ5</accession>
<sequence length="269" mass="29665">MRDDFSSDTIRKLGERVNLHCSNPKCRAPTKSAHETDDKAANVGKACHIHAAAAGGARYDSAQTAAERRSIHNGIWLCSNCGALIDSDPARFPASLLRAWKALAEHEAREQIGKPALIGAASGRPRVELTLDYKKTLIMGELHRYALVVVLKNIGTKRVDDWYIEVEVPGLVVQEPGTVIGTKVEARSKGTTWLFRTRVGNTANAGARRVLLAGDEYEYGFPYRMDKAIFDRNRHDNLGLFEQMAKARAFVAGELVTEAARPFGELQCF</sequence>
<dbReference type="EMBL" id="CP089982">
    <property type="protein sequence ID" value="WXA96768.1"/>
    <property type="molecule type" value="Genomic_DNA"/>
</dbReference>
<evidence type="ECO:0000313" key="1">
    <source>
        <dbReference type="EMBL" id="WXA96768.1"/>
    </source>
</evidence>
<organism evidence="1 2">
    <name type="scientific">Pendulispora brunnea</name>
    <dbReference type="NCBI Taxonomy" id="2905690"/>
    <lineage>
        <taxon>Bacteria</taxon>
        <taxon>Pseudomonadati</taxon>
        <taxon>Myxococcota</taxon>
        <taxon>Myxococcia</taxon>
        <taxon>Myxococcales</taxon>
        <taxon>Sorangiineae</taxon>
        <taxon>Pendulisporaceae</taxon>
        <taxon>Pendulispora</taxon>
    </lineage>
</organism>
<gene>
    <name evidence="1" type="ORF">LZC95_07955</name>
</gene>
<proteinExistence type="predicted"/>
<dbReference type="Proteomes" id="UP001379533">
    <property type="component" value="Chromosome"/>
</dbReference>
<protein>
    <submittedName>
        <fullName evidence="1">Uncharacterized protein</fullName>
    </submittedName>
</protein>
<evidence type="ECO:0000313" key="2">
    <source>
        <dbReference type="Proteomes" id="UP001379533"/>
    </source>
</evidence>
<dbReference type="RefSeq" id="WP_394847384.1">
    <property type="nucleotide sequence ID" value="NZ_CP089982.1"/>
</dbReference>
<keyword evidence="2" id="KW-1185">Reference proteome</keyword>